<dbReference type="eggNOG" id="ENOG502ZVY8">
    <property type="taxonomic scope" value="Bacteria"/>
</dbReference>
<name>G8PA82_PEDCP</name>
<accession>G8PA82</accession>
<sequence length="106" mass="11917">MLTVFDAIRILRVNHRGINSQQIVVTDLGGKPNAILTALNQDVLEKINIFMSIEYDTTIDDVLFMLSANTPLPEDVLSEYEKILTENVIEVNFATRKNLIEIVVGN</sequence>
<proteinExistence type="predicted"/>
<dbReference type="Proteomes" id="UP000005444">
    <property type="component" value="Chromosome"/>
</dbReference>
<gene>
    <name evidence="1" type="ordered locus">PECL_198</name>
</gene>
<organism evidence="1 2">
    <name type="scientific">Pediococcus claussenii (strain ATCC BAA-344 / DSM 14800 / JCM 18046 / KCTC 3811 / LMG 21948 / P06)</name>
    <dbReference type="NCBI Taxonomy" id="701521"/>
    <lineage>
        <taxon>Bacteria</taxon>
        <taxon>Bacillati</taxon>
        <taxon>Bacillota</taxon>
        <taxon>Bacilli</taxon>
        <taxon>Lactobacillales</taxon>
        <taxon>Lactobacillaceae</taxon>
        <taxon>Pediococcus</taxon>
    </lineage>
</organism>
<evidence type="ECO:0000313" key="2">
    <source>
        <dbReference type="Proteomes" id="UP000005444"/>
    </source>
</evidence>
<dbReference type="EMBL" id="CP003137">
    <property type="protein sequence ID" value="AEV94521.1"/>
    <property type="molecule type" value="Genomic_DNA"/>
</dbReference>
<protein>
    <submittedName>
        <fullName evidence="1">Uncharacterized protein</fullName>
    </submittedName>
</protein>
<dbReference type="PATRIC" id="fig|701521.8.peg.188"/>
<dbReference type="AlphaFoldDB" id="G8PA82"/>
<dbReference type="KEGG" id="pce:PECL_198"/>
<dbReference type="STRING" id="701521.PECL_198"/>
<evidence type="ECO:0000313" key="1">
    <source>
        <dbReference type="EMBL" id="AEV94521.1"/>
    </source>
</evidence>
<dbReference type="RefSeq" id="WP_014214719.1">
    <property type="nucleotide sequence ID" value="NC_016605.1"/>
</dbReference>
<dbReference type="HOGENOM" id="CLU_174713_0_0_9"/>
<reference evidence="1 2" key="1">
    <citation type="journal article" date="2012" name="J. Bacteriol.">
        <title>Complete Genome Sequence of the Beer Spoilage Organism Pediococcus claussenii ATCC BAA-344T.</title>
        <authorList>
            <person name="Pittet V."/>
            <person name="Abegunde T."/>
            <person name="Marfleet T."/>
            <person name="Haakensen M."/>
            <person name="Morrow K."/>
            <person name="Jayaprakash T."/>
            <person name="Schroeder K."/>
            <person name="Trost B."/>
            <person name="Byrns S."/>
            <person name="Bergsveinson J."/>
            <person name="Kusalik A."/>
            <person name="Ziola B."/>
        </authorList>
    </citation>
    <scope>NUCLEOTIDE SEQUENCE [LARGE SCALE GENOMIC DNA]</scope>
    <source>
        <strain evidence="1 2">ATCC BAA-344</strain>
    </source>
</reference>
<keyword evidence="2" id="KW-1185">Reference proteome</keyword>